<reference evidence="2" key="1">
    <citation type="submission" date="2017-01" db="EMBL/GenBank/DDBJ databases">
        <authorList>
            <person name="Assis F.L."/>
            <person name="Abrahao J.S."/>
            <person name="Silva L."/>
            <person name="Khalil J.B."/>
            <person name="Rodrigues R."/>
            <person name="Silva L.S."/>
            <person name="Arantes T."/>
            <person name="Boratto P."/>
            <person name="Andrade M."/>
            <person name="Kroon E.G."/>
            <person name="Ribeiro B."/>
            <person name="Bergier I."/>
            <person name="Seligmann H."/>
            <person name="Ghigo E."/>
            <person name="Colson P."/>
            <person name="Levasseur A."/>
            <person name="Raoult D."/>
            <person name="Scola B.L."/>
        </authorList>
    </citation>
    <scope>NUCLEOTIDE SEQUENCE</scope>
    <source>
        <strain evidence="2">Soda lake</strain>
    </source>
</reference>
<dbReference type="InterPro" id="IPR013094">
    <property type="entry name" value="AB_hydrolase_3"/>
</dbReference>
<dbReference type="Gene3D" id="3.40.50.1820">
    <property type="entry name" value="alpha/beta hydrolase"/>
    <property type="match status" value="1"/>
</dbReference>
<name>A0A6N1NTS3_9VIRU</name>
<dbReference type="Pfam" id="PF07859">
    <property type="entry name" value="Abhydrolase_3"/>
    <property type="match status" value="1"/>
</dbReference>
<organism evidence="2">
    <name type="scientific">Tupanvirus soda lake</name>
    <dbReference type="NCBI Taxonomy" id="2126985"/>
    <lineage>
        <taxon>Viruses</taxon>
        <taxon>Varidnaviria</taxon>
        <taxon>Bamfordvirae</taxon>
        <taxon>Nucleocytoviricota</taxon>
        <taxon>Megaviricetes</taxon>
        <taxon>Imitervirales</taxon>
        <taxon>Mimiviridae</taxon>
        <taxon>Megamimivirinae</taxon>
        <taxon>Tupanvirus</taxon>
        <taxon>Tupanvirus salinum</taxon>
    </lineage>
</organism>
<reference evidence="2" key="2">
    <citation type="journal article" date="2018" name="Nat. Commun.">
        <title>Tailed giant Tupanvirus possesses the most complete translational apparatus of the known virosphere.</title>
        <authorList>
            <person name="Abrahao J."/>
            <person name="Silva L."/>
            <person name="Silva L.S."/>
            <person name="Khalil J.Y.B."/>
            <person name="Rodrigues R."/>
            <person name="Arantes T."/>
            <person name="Assis F."/>
            <person name="Boratto P."/>
            <person name="Andrade M."/>
            <person name="Kroon E.G."/>
            <person name="Ribeiro B."/>
            <person name="Bergier I."/>
            <person name="Seligmann H."/>
            <person name="Ghigo E."/>
            <person name="Colson P."/>
            <person name="Levasseur A."/>
            <person name="Kroemer G."/>
            <person name="Raoult D."/>
            <person name="La Scola B."/>
        </authorList>
    </citation>
    <scope>NUCLEOTIDE SEQUENCE [LARGE SCALE GENOMIC DNA]</scope>
    <source>
        <strain evidence="2">Soda lake</strain>
    </source>
</reference>
<dbReference type="GeneID" id="80518395"/>
<evidence type="ECO:0000259" key="1">
    <source>
        <dbReference type="Pfam" id="PF07859"/>
    </source>
</evidence>
<protein>
    <submittedName>
        <fullName evidence="2">Triacylglycerol lipase</fullName>
    </submittedName>
</protein>
<dbReference type="InterPro" id="IPR029058">
    <property type="entry name" value="AB_hydrolase_fold"/>
</dbReference>
<dbReference type="RefSeq" id="YP_010781631.1">
    <property type="nucleotide sequence ID" value="NC_075039.1"/>
</dbReference>
<sequence length="90" mass="9991">MATISPVNAVPEHYRGMPPVLIITAENDILRDDGEKLAHRLMKCGIDVTAIRYLGTIHDFIVLDPLKTSSPTKSAIKLIVMHIKDILESK</sequence>
<dbReference type="KEGG" id="vg:80518395"/>
<accession>A0A6N1NTS3</accession>
<evidence type="ECO:0000313" key="2">
    <source>
        <dbReference type="EMBL" id="QKU34978.1"/>
    </source>
</evidence>
<feature type="domain" description="Alpha/beta hydrolase fold-3" evidence="1">
    <location>
        <begin position="3"/>
        <end position="61"/>
    </location>
</feature>
<dbReference type="GO" id="GO:0016787">
    <property type="term" value="F:hydrolase activity"/>
    <property type="evidence" value="ECO:0007669"/>
    <property type="project" value="InterPro"/>
</dbReference>
<dbReference type="SUPFAM" id="SSF53474">
    <property type="entry name" value="alpha/beta-Hydrolases"/>
    <property type="match status" value="1"/>
</dbReference>
<dbReference type="EMBL" id="KY523104">
    <property type="protein sequence ID" value="QKU34978.1"/>
    <property type="molecule type" value="Genomic_DNA"/>
</dbReference>
<proteinExistence type="predicted"/>